<dbReference type="InterPro" id="IPR036390">
    <property type="entry name" value="WH_DNA-bd_sf"/>
</dbReference>
<evidence type="ECO:0000256" key="1">
    <source>
        <dbReference type="ARBA" id="ARBA00022679"/>
    </source>
</evidence>
<gene>
    <name evidence="4" type="ORF">HNR67_005154</name>
</gene>
<accession>A0A7W7CFT3</accession>
<evidence type="ECO:0000259" key="3">
    <source>
        <dbReference type="PROSITE" id="PS51186"/>
    </source>
</evidence>
<keyword evidence="4" id="KW-0238">DNA-binding</keyword>
<dbReference type="Gene3D" id="1.10.10.10">
    <property type="entry name" value="Winged helix-like DNA-binding domain superfamily/Winged helix DNA-binding domain"/>
    <property type="match status" value="1"/>
</dbReference>
<reference evidence="4 5" key="1">
    <citation type="submission" date="2020-08" db="EMBL/GenBank/DDBJ databases">
        <title>Sequencing the genomes of 1000 actinobacteria strains.</title>
        <authorList>
            <person name="Klenk H.-P."/>
        </authorList>
    </citation>
    <scope>NUCLEOTIDE SEQUENCE [LARGE SCALE GENOMIC DNA]</scope>
    <source>
        <strain evidence="4 5">DSM 44230</strain>
    </source>
</reference>
<keyword evidence="1 4" id="KW-0808">Transferase</keyword>
<comment type="caution">
    <text evidence="4">The sequence shown here is derived from an EMBL/GenBank/DDBJ whole genome shotgun (WGS) entry which is preliminary data.</text>
</comment>
<feature type="domain" description="N-acetyltransferase" evidence="3">
    <location>
        <begin position="152"/>
        <end position="309"/>
    </location>
</feature>
<dbReference type="SUPFAM" id="SSF55729">
    <property type="entry name" value="Acyl-CoA N-acyltransferases (Nat)"/>
    <property type="match status" value="1"/>
</dbReference>
<dbReference type="InterPro" id="IPR000835">
    <property type="entry name" value="HTH_MarR-typ"/>
</dbReference>
<evidence type="ECO:0000313" key="5">
    <source>
        <dbReference type="Proteomes" id="UP000533598"/>
    </source>
</evidence>
<dbReference type="SUPFAM" id="SSF46785">
    <property type="entry name" value="Winged helix' DNA-binding domain"/>
    <property type="match status" value="1"/>
</dbReference>
<dbReference type="InterPro" id="IPR050769">
    <property type="entry name" value="NAT_camello-type"/>
</dbReference>
<name>A0A7W7CFT3_9PSEU</name>
<dbReference type="Gene3D" id="3.40.630.30">
    <property type="match status" value="1"/>
</dbReference>
<dbReference type="Pfam" id="PF00583">
    <property type="entry name" value="Acetyltransf_1"/>
    <property type="match status" value="1"/>
</dbReference>
<dbReference type="AlphaFoldDB" id="A0A7W7CFT3"/>
<dbReference type="CDD" id="cd04301">
    <property type="entry name" value="NAT_SF"/>
    <property type="match status" value="1"/>
</dbReference>
<protein>
    <submittedName>
        <fullName evidence="4">DNA-binding MarR family transcriptional regulator/GNAT superfamily N-acetyltransferase</fullName>
    </submittedName>
</protein>
<dbReference type="GO" id="GO:0003677">
    <property type="term" value="F:DNA binding"/>
    <property type="evidence" value="ECO:0007669"/>
    <property type="project" value="UniProtKB-KW"/>
</dbReference>
<dbReference type="EMBL" id="JACHMH010000001">
    <property type="protein sequence ID" value="MBB4679036.1"/>
    <property type="molecule type" value="Genomic_DNA"/>
</dbReference>
<sequence length="314" mass="34840">MTSVRQERIAAVRAFTRCYTAQLGVLDEGLLRTPYTLTEARVLFELGQRDTVDVADLRRDLALDAGYLSRIVGRFAADGLLAKEKSAADARRQVLRLTESGRAVFADLDARSAEQVLGLLGELAEADQERLVAAMNTVREVLAPTRPRPRTVVLRALRPGDYGWVISRNAVLYAEQFGWDQSYEALVAKIIADFAGSHDPSREAGWIAEVDGEPVGCVFCVSEDEQTARLRLLLVEPSARGLGIGSRLVEECLRFAERAGYSAITLWTNDVLTAARKIYQEFGFELVSEDKHHSFGKDLTGQTWSRPLPVRVTR</sequence>
<evidence type="ECO:0000313" key="4">
    <source>
        <dbReference type="EMBL" id="MBB4679036.1"/>
    </source>
</evidence>
<proteinExistence type="predicted"/>
<dbReference type="RefSeq" id="WP_185004831.1">
    <property type="nucleotide sequence ID" value="NZ_BAAAUI010000046.1"/>
</dbReference>
<evidence type="ECO:0000259" key="2">
    <source>
        <dbReference type="PROSITE" id="PS50995"/>
    </source>
</evidence>
<dbReference type="SMART" id="SM00347">
    <property type="entry name" value="HTH_MARR"/>
    <property type="match status" value="1"/>
</dbReference>
<dbReference type="InterPro" id="IPR016181">
    <property type="entry name" value="Acyl_CoA_acyltransferase"/>
</dbReference>
<dbReference type="Pfam" id="PF12802">
    <property type="entry name" value="MarR_2"/>
    <property type="match status" value="1"/>
</dbReference>
<dbReference type="InterPro" id="IPR000182">
    <property type="entry name" value="GNAT_dom"/>
</dbReference>
<organism evidence="4 5">
    <name type="scientific">Crossiella cryophila</name>
    <dbReference type="NCBI Taxonomy" id="43355"/>
    <lineage>
        <taxon>Bacteria</taxon>
        <taxon>Bacillati</taxon>
        <taxon>Actinomycetota</taxon>
        <taxon>Actinomycetes</taxon>
        <taxon>Pseudonocardiales</taxon>
        <taxon>Pseudonocardiaceae</taxon>
        <taxon>Crossiella</taxon>
    </lineage>
</organism>
<feature type="domain" description="HTH marR-type" evidence="2">
    <location>
        <begin position="1"/>
        <end position="140"/>
    </location>
</feature>
<keyword evidence="5" id="KW-1185">Reference proteome</keyword>
<dbReference type="PANTHER" id="PTHR13947">
    <property type="entry name" value="GNAT FAMILY N-ACETYLTRANSFERASE"/>
    <property type="match status" value="1"/>
</dbReference>
<dbReference type="PANTHER" id="PTHR13947:SF37">
    <property type="entry name" value="LD18367P"/>
    <property type="match status" value="1"/>
</dbReference>
<dbReference type="Proteomes" id="UP000533598">
    <property type="component" value="Unassembled WGS sequence"/>
</dbReference>
<dbReference type="GO" id="GO:0003700">
    <property type="term" value="F:DNA-binding transcription factor activity"/>
    <property type="evidence" value="ECO:0007669"/>
    <property type="project" value="InterPro"/>
</dbReference>
<dbReference type="PROSITE" id="PS51186">
    <property type="entry name" value="GNAT"/>
    <property type="match status" value="1"/>
</dbReference>
<dbReference type="PROSITE" id="PS50995">
    <property type="entry name" value="HTH_MARR_2"/>
    <property type="match status" value="1"/>
</dbReference>
<dbReference type="InterPro" id="IPR036388">
    <property type="entry name" value="WH-like_DNA-bd_sf"/>
</dbReference>
<dbReference type="GO" id="GO:0008080">
    <property type="term" value="F:N-acetyltransferase activity"/>
    <property type="evidence" value="ECO:0007669"/>
    <property type="project" value="InterPro"/>
</dbReference>